<name>A0A7R8UFR3_HERIL</name>
<gene>
    <name evidence="11" type="ORF">HERILL_LOCUS3193</name>
</gene>
<keyword evidence="3" id="KW-0689">Ribosomal protein</keyword>
<evidence type="ECO:0000256" key="7">
    <source>
        <dbReference type="ARBA" id="ARBA00038016"/>
    </source>
</evidence>
<comment type="similarity">
    <text evidence="7">Belongs to the phosphatidylethanolamine-binding protein family. Mitochondrion-specific ribosomal protein mL38 subfamily.</text>
</comment>
<dbReference type="FunCoup" id="A0A7R8UFR3">
    <property type="interactions" value="492"/>
</dbReference>
<dbReference type="AlphaFoldDB" id="A0A7R8UFR3"/>
<dbReference type="InterPro" id="IPR035810">
    <property type="entry name" value="PEBP_euk"/>
</dbReference>
<evidence type="ECO:0000256" key="6">
    <source>
        <dbReference type="ARBA" id="ARBA00023274"/>
    </source>
</evidence>
<protein>
    <recommendedName>
        <fullName evidence="8">Large ribosomal subunit protein mL38</fullName>
    </recommendedName>
    <alternativeName>
        <fullName evidence="9">39S ribosomal protein L38, mitochondrial</fullName>
    </alternativeName>
</protein>
<proteinExistence type="inferred from homology"/>
<keyword evidence="4 10" id="KW-0175">Coiled coil</keyword>
<evidence type="ECO:0000256" key="2">
    <source>
        <dbReference type="ARBA" id="ARBA00022946"/>
    </source>
</evidence>
<evidence type="ECO:0000313" key="11">
    <source>
        <dbReference type="EMBL" id="CAD7080015.1"/>
    </source>
</evidence>
<evidence type="ECO:0000313" key="12">
    <source>
        <dbReference type="Proteomes" id="UP000594454"/>
    </source>
</evidence>
<dbReference type="CDD" id="cd00866">
    <property type="entry name" value="PEBP_euk"/>
    <property type="match status" value="1"/>
</dbReference>
<dbReference type="SUPFAM" id="SSF49777">
    <property type="entry name" value="PEBP-like"/>
    <property type="match status" value="1"/>
</dbReference>
<sequence>MLSIPINKFGRDFILKNQIPAIIQARLGHTLRGKAPGVARSIEQRLRDDNPVDEEVVKPVNIGFPKLRAPRSVELKERIKLEKQKRQNVELEKKATSNTLQIDLDQVRADSLKSNRQHQLVDLIHHFGIYKDLFGAAYFVPRVPLDIQFTISEDKALPVYFGNLISPTEASKPPKVQFDASTDIITGQKTNEQSFWTLIATNPDGHFSGEEKEYIHWFISNIPNGEVEKGEVIAPYIQPFPPKGLGYQRFIFILYKQNKKLDFTSYKVEKLNDLTKRTFSTHDFYKKYEADITPAGLAFFQSTWDKNITEFYHKVLGMKEPSYEYDFPKPFLRDPEWFPLRQPFNLYLDKHRDQKEVNKDYLKKVLATTHPFKGPEPPLKFPNAHPIRGVPSWLKTEIKKDRLKIGRINDY</sequence>
<dbReference type="FunFam" id="3.90.280.10:FF:000002">
    <property type="entry name" value="39S ribosomal protein L38, mitochondrial"/>
    <property type="match status" value="1"/>
</dbReference>
<keyword evidence="6" id="KW-0687">Ribonucleoprotein</keyword>
<comment type="subcellular location">
    <subcellularLocation>
        <location evidence="1">Mitochondrion</location>
    </subcellularLocation>
</comment>
<dbReference type="EMBL" id="LR899009">
    <property type="protein sequence ID" value="CAD7080015.1"/>
    <property type="molecule type" value="Genomic_DNA"/>
</dbReference>
<evidence type="ECO:0000256" key="10">
    <source>
        <dbReference type="SAM" id="Coils"/>
    </source>
</evidence>
<dbReference type="OMA" id="PQKKFPH"/>
<dbReference type="Pfam" id="PF01161">
    <property type="entry name" value="PBP"/>
    <property type="match status" value="1"/>
</dbReference>
<accession>A0A7R8UFR3</accession>
<dbReference type="GO" id="GO:0005743">
    <property type="term" value="C:mitochondrial inner membrane"/>
    <property type="evidence" value="ECO:0007669"/>
    <property type="project" value="UniProtKB-ARBA"/>
</dbReference>
<keyword evidence="2" id="KW-0809">Transit peptide</keyword>
<keyword evidence="12" id="KW-1185">Reference proteome</keyword>
<evidence type="ECO:0000256" key="3">
    <source>
        <dbReference type="ARBA" id="ARBA00022980"/>
    </source>
</evidence>
<evidence type="ECO:0000256" key="1">
    <source>
        <dbReference type="ARBA" id="ARBA00004173"/>
    </source>
</evidence>
<dbReference type="GO" id="GO:0005762">
    <property type="term" value="C:mitochondrial large ribosomal subunit"/>
    <property type="evidence" value="ECO:0007669"/>
    <property type="project" value="TreeGrafter"/>
</dbReference>
<dbReference type="InParanoid" id="A0A7R8UFR3"/>
<dbReference type="InterPro" id="IPR008914">
    <property type="entry name" value="PEBP"/>
</dbReference>
<dbReference type="Proteomes" id="UP000594454">
    <property type="component" value="Chromosome 1"/>
</dbReference>
<evidence type="ECO:0000256" key="5">
    <source>
        <dbReference type="ARBA" id="ARBA00023128"/>
    </source>
</evidence>
<evidence type="ECO:0000256" key="4">
    <source>
        <dbReference type="ARBA" id="ARBA00023054"/>
    </source>
</evidence>
<keyword evidence="5" id="KW-0496">Mitochondrion</keyword>
<evidence type="ECO:0000256" key="8">
    <source>
        <dbReference type="ARBA" id="ARBA00039444"/>
    </source>
</evidence>
<evidence type="ECO:0000256" key="9">
    <source>
        <dbReference type="ARBA" id="ARBA00041206"/>
    </source>
</evidence>
<reference evidence="11 12" key="1">
    <citation type="submission" date="2020-11" db="EMBL/GenBank/DDBJ databases">
        <authorList>
            <person name="Wallbank WR R."/>
            <person name="Pardo Diaz C."/>
            <person name="Kozak K."/>
            <person name="Martin S."/>
            <person name="Jiggins C."/>
            <person name="Moest M."/>
            <person name="Warren A I."/>
            <person name="Generalovic N T."/>
            <person name="Byers J.R.P. K."/>
            <person name="Montejo-Kovacevich G."/>
            <person name="Yen C E."/>
        </authorList>
    </citation>
    <scope>NUCLEOTIDE SEQUENCE [LARGE SCALE GENOMIC DNA]</scope>
</reference>
<dbReference type="PANTHER" id="PTHR11362">
    <property type="entry name" value="PHOSPHATIDYLETHANOLAMINE-BINDING PROTEIN"/>
    <property type="match status" value="1"/>
</dbReference>
<dbReference type="PANTHER" id="PTHR11362:SF133">
    <property type="entry name" value="LARGE RIBOSOMAL SUBUNIT PROTEIN ML38"/>
    <property type="match status" value="1"/>
</dbReference>
<dbReference type="InterPro" id="IPR036610">
    <property type="entry name" value="PEBP-like_sf"/>
</dbReference>
<organism evidence="11 12">
    <name type="scientific">Hermetia illucens</name>
    <name type="common">Black soldier fly</name>
    <dbReference type="NCBI Taxonomy" id="343691"/>
    <lineage>
        <taxon>Eukaryota</taxon>
        <taxon>Metazoa</taxon>
        <taxon>Ecdysozoa</taxon>
        <taxon>Arthropoda</taxon>
        <taxon>Hexapoda</taxon>
        <taxon>Insecta</taxon>
        <taxon>Pterygota</taxon>
        <taxon>Neoptera</taxon>
        <taxon>Endopterygota</taxon>
        <taxon>Diptera</taxon>
        <taxon>Brachycera</taxon>
        <taxon>Stratiomyomorpha</taxon>
        <taxon>Stratiomyidae</taxon>
        <taxon>Hermetiinae</taxon>
        <taxon>Hermetia</taxon>
    </lineage>
</organism>
<dbReference type="OrthoDB" id="2153661at2759"/>
<dbReference type="Gene3D" id="3.90.280.10">
    <property type="entry name" value="PEBP-like"/>
    <property type="match status" value="1"/>
</dbReference>
<feature type="coiled-coil region" evidence="10">
    <location>
        <begin position="72"/>
        <end position="101"/>
    </location>
</feature>